<keyword evidence="5" id="KW-0547">Nucleotide-binding</keyword>
<protein>
    <recommendedName>
        <fullName evidence="3">UMP kinase</fullName>
        <ecNumber evidence="3">2.7.4.22</ecNumber>
    </recommendedName>
    <alternativeName>
        <fullName evidence="9">Uridine monophosphate kinase</fullName>
    </alternativeName>
</protein>
<organism evidence="11 12">
    <name type="scientific">Dictyobacter halimunensis</name>
    <dbReference type="NCBI Taxonomy" id="3026934"/>
    <lineage>
        <taxon>Bacteria</taxon>
        <taxon>Bacillati</taxon>
        <taxon>Chloroflexota</taxon>
        <taxon>Ktedonobacteria</taxon>
        <taxon>Ktedonobacterales</taxon>
        <taxon>Dictyobacteraceae</taxon>
        <taxon>Dictyobacter</taxon>
    </lineage>
</organism>
<name>A0ABQ6G2W8_9CHLR</name>
<dbReference type="EC" id="2.7.4.22" evidence="3"/>
<keyword evidence="7" id="KW-0067">ATP-binding</keyword>
<sequence>MANHSYKETYIIKLGGSLIVPPTGIATSYLQQFQQFIRQQVTEHQRRFFIFIGGGQVARQYRDAGKAIVGHELTDDDLDWLGIHATRLNAHLMRTVFRDLAHPVIIKDYSIIQKPEKPVVIAAGWKPGWSTDYPAVIMAQDYHVQSIFKLSNTDYVYDKDPRIHQDAQPFEHLSWHEYRSMIEETWSPGSHAPFDPVAAKLASDLNLKVHYLNGTHLDTLAKALNGEPFVGTTIS</sequence>
<dbReference type="PANTHER" id="PTHR42833:SF4">
    <property type="entry name" value="URIDYLATE KINASE PUMPKIN, CHLOROPLASTIC"/>
    <property type="match status" value="1"/>
</dbReference>
<keyword evidence="4" id="KW-0808">Transferase</keyword>
<evidence type="ECO:0000256" key="1">
    <source>
        <dbReference type="ARBA" id="ARBA00004791"/>
    </source>
</evidence>
<keyword evidence="8" id="KW-0665">Pyrimidine biosynthesis</keyword>
<proteinExistence type="inferred from homology"/>
<comment type="similarity">
    <text evidence="2">Belongs to the UMP kinase family.</text>
</comment>
<dbReference type="InterPro" id="IPR001048">
    <property type="entry name" value="Asp/Glu/Uridylate_kinase"/>
</dbReference>
<evidence type="ECO:0000256" key="2">
    <source>
        <dbReference type="ARBA" id="ARBA00007614"/>
    </source>
</evidence>
<evidence type="ECO:0000256" key="8">
    <source>
        <dbReference type="ARBA" id="ARBA00022975"/>
    </source>
</evidence>
<evidence type="ECO:0000256" key="9">
    <source>
        <dbReference type="ARBA" id="ARBA00032092"/>
    </source>
</evidence>
<evidence type="ECO:0000259" key="10">
    <source>
        <dbReference type="Pfam" id="PF00696"/>
    </source>
</evidence>
<keyword evidence="12" id="KW-1185">Reference proteome</keyword>
<comment type="caution">
    <text evidence="11">The sequence shown here is derived from an EMBL/GenBank/DDBJ whole genome shotgun (WGS) entry which is preliminary data.</text>
</comment>
<feature type="domain" description="Aspartate/glutamate/uridylate kinase" evidence="10">
    <location>
        <begin position="9"/>
        <end position="210"/>
    </location>
</feature>
<evidence type="ECO:0000256" key="3">
    <source>
        <dbReference type="ARBA" id="ARBA00012899"/>
    </source>
</evidence>
<comment type="pathway">
    <text evidence="1">Pyrimidine metabolism; CTP biosynthesis via de novo pathway; UDP from UMP (UMPK route): step 1/1.</text>
</comment>
<reference evidence="11 12" key="1">
    <citation type="submission" date="2023-02" db="EMBL/GenBank/DDBJ databases">
        <title>Dictyobacter halimunensis sp. nov., a new member of the class Ktedonobacteria from forest soil in a geothermal area.</title>
        <authorList>
            <person name="Rachmania M.K."/>
            <person name="Ningsih F."/>
            <person name="Sakai Y."/>
            <person name="Yabe S."/>
            <person name="Yokota A."/>
            <person name="Sjamsuridzal W."/>
        </authorList>
    </citation>
    <scope>NUCLEOTIDE SEQUENCE [LARGE SCALE GENOMIC DNA]</scope>
    <source>
        <strain evidence="11 12">S3.2.2.5</strain>
    </source>
</reference>
<dbReference type="GO" id="GO:0016301">
    <property type="term" value="F:kinase activity"/>
    <property type="evidence" value="ECO:0007669"/>
    <property type="project" value="UniProtKB-KW"/>
</dbReference>
<dbReference type="InterPro" id="IPR036393">
    <property type="entry name" value="AceGlu_kinase-like_sf"/>
</dbReference>
<dbReference type="SUPFAM" id="SSF53633">
    <property type="entry name" value="Carbamate kinase-like"/>
    <property type="match status" value="1"/>
</dbReference>
<gene>
    <name evidence="11" type="ORF">KDH_76930</name>
</gene>
<dbReference type="RefSeq" id="WP_338258092.1">
    <property type="nucleotide sequence ID" value="NZ_BSRI01000002.1"/>
</dbReference>
<dbReference type="EMBL" id="BSRI01000002">
    <property type="protein sequence ID" value="GLV60874.1"/>
    <property type="molecule type" value="Genomic_DNA"/>
</dbReference>
<dbReference type="Proteomes" id="UP001344906">
    <property type="component" value="Unassembled WGS sequence"/>
</dbReference>
<dbReference type="PANTHER" id="PTHR42833">
    <property type="entry name" value="URIDYLATE KINASE"/>
    <property type="match status" value="1"/>
</dbReference>
<keyword evidence="6 11" id="KW-0418">Kinase</keyword>
<evidence type="ECO:0000256" key="7">
    <source>
        <dbReference type="ARBA" id="ARBA00022840"/>
    </source>
</evidence>
<evidence type="ECO:0000313" key="12">
    <source>
        <dbReference type="Proteomes" id="UP001344906"/>
    </source>
</evidence>
<evidence type="ECO:0000313" key="11">
    <source>
        <dbReference type="EMBL" id="GLV60874.1"/>
    </source>
</evidence>
<evidence type="ECO:0000256" key="5">
    <source>
        <dbReference type="ARBA" id="ARBA00022741"/>
    </source>
</evidence>
<accession>A0ABQ6G2W8</accession>
<evidence type="ECO:0000256" key="6">
    <source>
        <dbReference type="ARBA" id="ARBA00022777"/>
    </source>
</evidence>
<evidence type="ECO:0000256" key="4">
    <source>
        <dbReference type="ARBA" id="ARBA00022679"/>
    </source>
</evidence>
<dbReference type="Gene3D" id="3.40.1160.10">
    <property type="entry name" value="Acetylglutamate kinase-like"/>
    <property type="match status" value="1"/>
</dbReference>
<dbReference type="Pfam" id="PF00696">
    <property type="entry name" value="AA_kinase"/>
    <property type="match status" value="1"/>
</dbReference>